<evidence type="ECO:0000256" key="6">
    <source>
        <dbReference type="ARBA" id="ARBA00022777"/>
    </source>
</evidence>
<dbReference type="PANTHER" id="PTHR21060">
    <property type="entry name" value="ACETATE KINASE"/>
    <property type="match status" value="1"/>
</dbReference>
<dbReference type="PRINTS" id="PR00471">
    <property type="entry name" value="ACETATEKNASE"/>
</dbReference>
<evidence type="ECO:0000256" key="4">
    <source>
        <dbReference type="ARBA" id="ARBA00022679"/>
    </source>
</evidence>
<dbReference type="InterPro" id="IPR011245">
    <property type="entry name" value="Butyrate_kin"/>
</dbReference>
<evidence type="ECO:0000256" key="8">
    <source>
        <dbReference type="ARBA" id="ARBA00048596"/>
    </source>
</evidence>
<keyword evidence="3 9" id="KW-0963">Cytoplasm</keyword>
<dbReference type="CDD" id="cd24011">
    <property type="entry name" value="ASKHA_NBD_BK"/>
    <property type="match status" value="1"/>
</dbReference>
<evidence type="ECO:0000313" key="12">
    <source>
        <dbReference type="Proteomes" id="UP001198220"/>
    </source>
</evidence>
<keyword evidence="5 9" id="KW-0547">Nucleotide-binding</keyword>
<keyword evidence="4 9" id="KW-0808">Transferase</keyword>
<dbReference type="InterPro" id="IPR000890">
    <property type="entry name" value="Aliphatic_acid_kin_short-chain"/>
</dbReference>
<dbReference type="HAMAP" id="MF_00542">
    <property type="entry name" value="Butyrate_kinase"/>
    <property type="match status" value="1"/>
</dbReference>
<evidence type="ECO:0000256" key="10">
    <source>
        <dbReference type="RuleBase" id="RU003835"/>
    </source>
</evidence>
<proteinExistence type="inferred from homology"/>
<dbReference type="GO" id="GO:0008776">
    <property type="term" value="F:acetate kinase activity"/>
    <property type="evidence" value="ECO:0007669"/>
    <property type="project" value="TreeGrafter"/>
</dbReference>
<dbReference type="Pfam" id="PF00871">
    <property type="entry name" value="Acetate_kinase"/>
    <property type="match status" value="1"/>
</dbReference>
<gene>
    <name evidence="9 11" type="primary">buk</name>
    <name evidence="11" type="ORF">LKD36_09100</name>
</gene>
<evidence type="ECO:0000256" key="5">
    <source>
        <dbReference type="ARBA" id="ARBA00022741"/>
    </source>
</evidence>
<dbReference type="EC" id="2.7.2.7" evidence="9"/>
<dbReference type="GO" id="GO:0005737">
    <property type="term" value="C:cytoplasm"/>
    <property type="evidence" value="ECO:0007669"/>
    <property type="project" value="UniProtKB-SubCell"/>
</dbReference>
<keyword evidence="12" id="KW-1185">Reference proteome</keyword>
<dbReference type="Proteomes" id="UP001198220">
    <property type="component" value="Unassembled WGS sequence"/>
</dbReference>
<comment type="similarity">
    <text evidence="2 9 10">Belongs to the acetokinase family.</text>
</comment>
<sequence length="367" mass="40553">MDKIYRILVINPGSTSTKLSMFENETCLFTEDVFHDSSVLKKFPTINDQLDYRMEVVDKFLKDGNIDLTGVDAIVGRGGGCYSVEGGIYKIDDRLIQDTKAAKGGLYHSSMLGVQMADVLHKKYGGIMIMMNPPIVDELCDLARVTGVDGVYRRAVCHALNLKETARRHAISLGKKYEDCNFIVCHIDGGISITAHKKGKMIDGNDAGGGEGPFTPTRMGTMAVTDITRYFWDKTQAEMKSLCSQTGGLSSYFGTSNSDTIHKKVEEGDRKATRVWNAMIYQVIKYIGSMSTVLQGKVDGIVLTGGLLRFPEVEEKIRESCGWIAPVTSYPGEFEQEAMAFGALRVLRGEEEAKIYPGKPVWDGFKD</sequence>
<dbReference type="NCBIfam" id="NF002834">
    <property type="entry name" value="PRK03011.1-5"/>
    <property type="match status" value="1"/>
</dbReference>
<name>A0AAE3AAC0_9FIRM</name>
<dbReference type="AlphaFoldDB" id="A0AAE3AAC0"/>
<evidence type="ECO:0000256" key="1">
    <source>
        <dbReference type="ARBA" id="ARBA00004496"/>
    </source>
</evidence>
<dbReference type="Gene3D" id="3.30.420.40">
    <property type="match status" value="2"/>
</dbReference>
<accession>A0AAE3AAC0</accession>
<dbReference type="RefSeq" id="WP_308459438.1">
    <property type="nucleotide sequence ID" value="NZ_JAJEPS010000007.1"/>
</dbReference>
<dbReference type="PROSITE" id="PS01075">
    <property type="entry name" value="ACETATE_KINASE_1"/>
    <property type="match status" value="1"/>
</dbReference>
<dbReference type="InterPro" id="IPR043129">
    <property type="entry name" value="ATPase_NBD"/>
</dbReference>
<evidence type="ECO:0000256" key="3">
    <source>
        <dbReference type="ARBA" id="ARBA00022490"/>
    </source>
</evidence>
<evidence type="ECO:0000256" key="7">
    <source>
        <dbReference type="ARBA" id="ARBA00022840"/>
    </source>
</evidence>
<protein>
    <recommendedName>
        <fullName evidence="9">Probable butyrate kinase</fullName>
        <shortName evidence="9">BK</shortName>
        <ecNumber evidence="9">2.7.2.7</ecNumber>
    </recommendedName>
    <alternativeName>
        <fullName evidence="9">Branched-chain carboxylic acid kinase</fullName>
    </alternativeName>
</protein>
<dbReference type="GO" id="GO:0006083">
    <property type="term" value="P:acetate metabolic process"/>
    <property type="evidence" value="ECO:0007669"/>
    <property type="project" value="TreeGrafter"/>
</dbReference>
<dbReference type="InterPro" id="IPR023865">
    <property type="entry name" value="Aliphatic_acid_kinase_CS"/>
</dbReference>
<dbReference type="NCBIfam" id="TIGR02707">
    <property type="entry name" value="butyr_kinase"/>
    <property type="match status" value="1"/>
</dbReference>
<comment type="caution">
    <text evidence="11">The sequence shown here is derived from an EMBL/GenBank/DDBJ whole genome shotgun (WGS) entry which is preliminary data.</text>
</comment>
<evidence type="ECO:0000256" key="2">
    <source>
        <dbReference type="ARBA" id="ARBA00008748"/>
    </source>
</evidence>
<evidence type="ECO:0000313" key="11">
    <source>
        <dbReference type="EMBL" id="MCC2126338.1"/>
    </source>
</evidence>
<dbReference type="PIRSF" id="PIRSF036458">
    <property type="entry name" value="Butyrate_kin"/>
    <property type="match status" value="1"/>
</dbReference>
<dbReference type="GO" id="GO:0005524">
    <property type="term" value="F:ATP binding"/>
    <property type="evidence" value="ECO:0007669"/>
    <property type="project" value="UniProtKB-KW"/>
</dbReference>
<dbReference type="SUPFAM" id="SSF53067">
    <property type="entry name" value="Actin-like ATPase domain"/>
    <property type="match status" value="2"/>
</dbReference>
<organism evidence="11 12">
    <name type="scientific">Hominiventricola filiformis</name>
    <dbReference type="NCBI Taxonomy" id="2885352"/>
    <lineage>
        <taxon>Bacteria</taxon>
        <taxon>Bacillati</taxon>
        <taxon>Bacillota</taxon>
        <taxon>Clostridia</taxon>
        <taxon>Lachnospirales</taxon>
        <taxon>Lachnospiraceae</taxon>
        <taxon>Hominiventricola</taxon>
    </lineage>
</organism>
<comment type="subcellular location">
    <subcellularLocation>
        <location evidence="1 9">Cytoplasm</location>
    </subcellularLocation>
</comment>
<keyword evidence="6 9" id="KW-0418">Kinase</keyword>
<dbReference type="GO" id="GO:0047761">
    <property type="term" value="F:butyrate kinase activity"/>
    <property type="evidence" value="ECO:0007669"/>
    <property type="project" value="UniProtKB-UniRule"/>
</dbReference>
<dbReference type="EMBL" id="JAJEPS010000007">
    <property type="protein sequence ID" value="MCC2126338.1"/>
    <property type="molecule type" value="Genomic_DNA"/>
</dbReference>
<comment type="catalytic activity">
    <reaction evidence="8 9">
        <text>butanoate + ATP = butanoyl phosphate + ADP</text>
        <dbReference type="Rhea" id="RHEA:13585"/>
        <dbReference type="ChEBI" id="CHEBI:17968"/>
        <dbReference type="ChEBI" id="CHEBI:30616"/>
        <dbReference type="ChEBI" id="CHEBI:58079"/>
        <dbReference type="ChEBI" id="CHEBI:456216"/>
        <dbReference type="EC" id="2.7.2.7"/>
    </reaction>
</comment>
<evidence type="ECO:0000256" key="9">
    <source>
        <dbReference type="HAMAP-Rule" id="MF_00542"/>
    </source>
</evidence>
<keyword evidence="7 9" id="KW-0067">ATP-binding</keyword>
<dbReference type="PANTHER" id="PTHR21060:SF3">
    <property type="entry name" value="BUTYRATE KINASE 2-RELATED"/>
    <property type="match status" value="1"/>
</dbReference>
<reference evidence="11 12" key="1">
    <citation type="submission" date="2021-10" db="EMBL/GenBank/DDBJ databases">
        <title>Anaerobic single-cell dispensing facilitates the cultivation of human gut bacteria.</title>
        <authorList>
            <person name="Afrizal A."/>
        </authorList>
    </citation>
    <scope>NUCLEOTIDE SEQUENCE [LARGE SCALE GENOMIC DNA]</scope>
    <source>
        <strain evidence="11 12">CLA-AA-H276</strain>
    </source>
</reference>